<accession>A0A9N7TLR1</accession>
<evidence type="ECO:0000313" key="2">
    <source>
        <dbReference type="EMBL" id="CAB1414429.1"/>
    </source>
</evidence>
<dbReference type="AlphaFoldDB" id="A0A9N7TLR1"/>
<evidence type="ECO:0000313" key="3">
    <source>
        <dbReference type="Proteomes" id="UP001153269"/>
    </source>
</evidence>
<organism evidence="2 3">
    <name type="scientific">Pleuronectes platessa</name>
    <name type="common">European plaice</name>
    <dbReference type="NCBI Taxonomy" id="8262"/>
    <lineage>
        <taxon>Eukaryota</taxon>
        <taxon>Metazoa</taxon>
        <taxon>Chordata</taxon>
        <taxon>Craniata</taxon>
        <taxon>Vertebrata</taxon>
        <taxon>Euteleostomi</taxon>
        <taxon>Actinopterygii</taxon>
        <taxon>Neopterygii</taxon>
        <taxon>Teleostei</taxon>
        <taxon>Neoteleostei</taxon>
        <taxon>Acanthomorphata</taxon>
        <taxon>Carangaria</taxon>
        <taxon>Pleuronectiformes</taxon>
        <taxon>Pleuronectoidei</taxon>
        <taxon>Pleuronectidae</taxon>
        <taxon>Pleuronectes</taxon>
    </lineage>
</organism>
<name>A0A9N7TLR1_PLEPL</name>
<sequence>MFPIGCVSADTSPAPPSLRGSGRIETSPVPPPPPTARMTNGPRRARGHRAVEGGHISHSTTLTPTLFKKKAKGGWEDYSATSHLMHFEYNTCVYTEIARV</sequence>
<keyword evidence="3" id="KW-1185">Reference proteome</keyword>
<evidence type="ECO:0000256" key="1">
    <source>
        <dbReference type="SAM" id="MobiDB-lite"/>
    </source>
</evidence>
<dbReference type="EMBL" id="CADEAL010000105">
    <property type="protein sequence ID" value="CAB1414429.1"/>
    <property type="molecule type" value="Genomic_DNA"/>
</dbReference>
<protein>
    <submittedName>
        <fullName evidence="2">Uncharacterized protein</fullName>
    </submittedName>
</protein>
<reference evidence="2" key="1">
    <citation type="submission" date="2020-03" db="EMBL/GenBank/DDBJ databases">
        <authorList>
            <person name="Weist P."/>
        </authorList>
    </citation>
    <scope>NUCLEOTIDE SEQUENCE</scope>
</reference>
<feature type="region of interest" description="Disordered" evidence="1">
    <location>
        <begin position="1"/>
        <end position="61"/>
    </location>
</feature>
<gene>
    <name evidence="2" type="ORF">PLEPLA_LOCUS2138</name>
</gene>
<proteinExistence type="predicted"/>
<dbReference type="Proteomes" id="UP001153269">
    <property type="component" value="Unassembled WGS sequence"/>
</dbReference>
<comment type="caution">
    <text evidence="2">The sequence shown here is derived from an EMBL/GenBank/DDBJ whole genome shotgun (WGS) entry which is preliminary data.</text>
</comment>